<reference evidence="3" key="1">
    <citation type="submission" date="2016-06" db="UniProtKB">
        <authorList>
            <consortium name="WormBaseParasite"/>
        </authorList>
    </citation>
    <scope>IDENTIFICATION</scope>
</reference>
<evidence type="ECO:0000313" key="1">
    <source>
        <dbReference type="EMBL" id="VDN00590.1"/>
    </source>
</evidence>
<protein>
    <submittedName>
        <fullName evidence="3">CTNNB1 binding N-teminal domain-containing protein</fullName>
    </submittedName>
</protein>
<dbReference type="STRING" id="42157.A0A182EYA1"/>
<keyword evidence="2" id="KW-1185">Reference proteome</keyword>
<evidence type="ECO:0000313" key="2">
    <source>
        <dbReference type="Proteomes" id="UP000271087"/>
    </source>
</evidence>
<sequence>MIQNCKLSSENCSALSITLQAVRDESSDDEQEPVKDVGKDENGMYEVERILARKKLQ</sequence>
<dbReference type="WBParaSite" id="nOo.2.0.1.t13157-RA">
    <property type="protein sequence ID" value="nOo.2.0.1.t13157-RA"/>
    <property type="gene ID" value="nOo.2.0.1.g13157"/>
</dbReference>
<evidence type="ECO:0000313" key="3">
    <source>
        <dbReference type="WBParaSite" id="nOo.2.0.1.t13157-RA"/>
    </source>
</evidence>
<dbReference type="AlphaFoldDB" id="A0A182EYA1"/>
<dbReference type="EMBL" id="UYRW01013796">
    <property type="protein sequence ID" value="VDN00590.1"/>
    <property type="molecule type" value="Genomic_DNA"/>
</dbReference>
<gene>
    <name evidence="1" type="ORF">NOO_LOCUS13157</name>
</gene>
<accession>A0A182EYA1</accession>
<dbReference type="Proteomes" id="UP000271087">
    <property type="component" value="Unassembled WGS sequence"/>
</dbReference>
<name>A0A182EYA1_ONCOC</name>
<organism evidence="3">
    <name type="scientific">Onchocerca ochengi</name>
    <name type="common">Filarial nematode worm</name>
    <dbReference type="NCBI Taxonomy" id="42157"/>
    <lineage>
        <taxon>Eukaryota</taxon>
        <taxon>Metazoa</taxon>
        <taxon>Ecdysozoa</taxon>
        <taxon>Nematoda</taxon>
        <taxon>Chromadorea</taxon>
        <taxon>Rhabditida</taxon>
        <taxon>Spirurina</taxon>
        <taxon>Spiruromorpha</taxon>
        <taxon>Filarioidea</taxon>
        <taxon>Onchocercidae</taxon>
        <taxon>Onchocerca</taxon>
    </lineage>
</organism>
<proteinExistence type="predicted"/>
<reference evidence="1 2" key="2">
    <citation type="submission" date="2018-08" db="EMBL/GenBank/DDBJ databases">
        <authorList>
            <person name="Laetsch R D."/>
            <person name="Stevens L."/>
            <person name="Kumar S."/>
            <person name="Blaxter L. M."/>
        </authorList>
    </citation>
    <scope>NUCLEOTIDE SEQUENCE [LARGE SCALE GENOMIC DNA]</scope>
</reference>